<dbReference type="Gene3D" id="2.40.420.20">
    <property type="match status" value="1"/>
</dbReference>
<dbReference type="RefSeq" id="WP_067658579.1">
    <property type="nucleotide sequence ID" value="NZ_FQXG01000001.1"/>
</dbReference>
<dbReference type="Pfam" id="PF25917">
    <property type="entry name" value="BSH_RND"/>
    <property type="match status" value="1"/>
</dbReference>
<evidence type="ECO:0000259" key="7">
    <source>
        <dbReference type="Pfam" id="PF25967"/>
    </source>
</evidence>
<gene>
    <name evidence="8" type="ORF">SAMN02745129_1256</name>
</gene>
<dbReference type="Pfam" id="PF25967">
    <property type="entry name" value="RND-MFP_C"/>
    <property type="match status" value="1"/>
</dbReference>
<evidence type="ECO:0000313" key="8">
    <source>
        <dbReference type="EMBL" id="SHG95683.1"/>
    </source>
</evidence>
<dbReference type="Pfam" id="PF25876">
    <property type="entry name" value="HH_MFP_RND"/>
    <property type="match status" value="1"/>
</dbReference>
<dbReference type="PANTHER" id="PTHR30158:SF3">
    <property type="entry name" value="MULTIDRUG EFFLUX PUMP SUBUNIT ACRA-RELATED"/>
    <property type="match status" value="1"/>
</dbReference>
<dbReference type="GO" id="GO:0022857">
    <property type="term" value="F:transmembrane transporter activity"/>
    <property type="evidence" value="ECO:0007669"/>
    <property type="project" value="InterPro"/>
</dbReference>
<dbReference type="Pfam" id="PF25944">
    <property type="entry name" value="Beta-barrel_RND"/>
    <property type="match status" value="1"/>
</dbReference>
<dbReference type="Proteomes" id="UP000184268">
    <property type="component" value="Unassembled WGS sequence"/>
</dbReference>
<feature type="domain" description="Multidrug resistance protein MdtA-like beta-barrel" evidence="6">
    <location>
        <begin position="206"/>
        <end position="293"/>
    </location>
</feature>
<dbReference type="InterPro" id="IPR058626">
    <property type="entry name" value="MdtA-like_b-barrel"/>
</dbReference>
<dbReference type="Gene3D" id="1.10.287.470">
    <property type="entry name" value="Helix hairpin bin"/>
    <property type="match status" value="1"/>
</dbReference>
<comment type="similarity">
    <text evidence="2">Belongs to the membrane fusion protein (MFP) (TC 8.A.1) family.</text>
</comment>
<proteinExistence type="inferred from homology"/>
<evidence type="ECO:0000259" key="5">
    <source>
        <dbReference type="Pfam" id="PF25917"/>
    </source>
</evidence>
<reference evidence="8 9" key="1">
    <citation type="submission" date="2016-11" db="EMBL/GenBank/DDBJ databases">
        <authorList>
            <person name="Jaros S."/>
            <person name="Januszkiewicz K."/>
            <person name="Wedrychowicz H."/>
        </authorList>
    </citation>
    <scope>NUCLEOTIDE SEQUENCE [LARGE SCALE GENOMIC DNA]</scope>
    <source>
        <strain evidence="8 9">DSM 16917</strain>
    </source>
</reference>
<dbReference type="PANTHER" id="PTHR30158">
    <property type="entry name" value="ACRA/E-RELATED COMPONENT OF DRUG EFFLUX TRANSPORTER"/>
    <property type="match status" value="1"/>
</dbReference>
<comment type="subcellular location">
    <subcellularLocation>
        <location evidence="1">Cell inner membrane</location>
        <topology evidence="1">Lipid-anchor</topology>
    </subcellularLocation>
</comment>
<dbReference type="GO" id="GO:0046677">
    <property type="term" value="P:response to antibiotic"/>
    <property type="evidence" value="ECO:0007669"/>
    <property type="project" value="TreeGrafter"/>
</dbReference>
<keyword evidence="3" id="KW-0175">Coiled coil</keyword>
<dbReference type="SUPFAM" id="SSF111369">
    <property type="entry name" value="HlyD-like secretion proteins"/>
    <property type="match status" value="1"/>
</dbReference>
<dbReference type="InterPro" id="IPR058627">
    <property type="entry name" value="MdtA-like_C"/>
</dbReference>
<keyword evidence="9" id="KW-1185">Reference proteome</keyword>
<evidence type="ECO:0000256" key="2">
    <source>
        <dbReference type="ARBA" id="ARBA00009477"/>
    </source>
</evidence>
<feature type="domain" description="Multidrug resistance protein MdtA-like barrel-sandwich hybrid" evidence="5">
    <location>
        <begin position="60"/>
        <end position="202"/>
    </location>
</feature>
<dbReference type="FunFam" id="2.40.420.20:FF:000001">
    <property type="entry name" value="Efflux RND transporter periplasmic adaptor subunit"/>
    <property type="match status" value="1"/>
</dbReference>
<dbReference type="AlphaFoldDB" id="A0A1M5P3C9"/>
<dbReference type="EMBL" id="FQXG01000001">
    <property type="protein sequence ID" value="SHG95683.1"/>
    <property type="molecule type" value="Genomic_DNA"/>
</dbReference>
<name>A0A1M5P3C9_9GAMM</name>
<dbReference type="PROSITE" id="PS51257">
    <property type="entry name" value="PROKAR_LIPOPROTEIN"/>
    <property type="match status" value="1"/>
</dbReference>
<dbReference type="GO" id="GO:0005886">
    <property type="term" value="C:plasma membrane"/>
    <property type="evidence" value="ECO:0007669"/>
    <property type="project" value="UniProtKB-SubCell"/>
</dbReference>
<accession>A0A1M5P3C9</accession>
<sequence>MVKWRFAPLGLGLIYFLQGCGEAPPPQQGPPQVDIGIIKIASEPVTLTTRLPGRTKASLQAEVRPQISGIILEQLFEEGAMVEKGAQLYLIDPAPFEADLNRARADLSKARANLKTAKARADRYKILVDANAVSRQDYDDALAQYEQAEAEIETATAAVTQSKINLDYTRVYAPITGLAGRSSVTAGALVTSSQSQALVTVQQFDPMFVDVSESSRELNRLRRAWNSGQIIRQEGEAARVRLLFDDGAEYEHYGEFKFADINVDVSTSTFTIRTTFPNPDNLLLPGMFVRAELVKGIRPNGILVPAKGVSRDPKGQATVMVINDKGEAELRLVTASELIGQSWLVTEGLNDGDQVILEGLQFVRPGMPVPKFHEVEQE</sequence>
<dbReference type="Gene3D" id="2.40.50.100">
    <property type="match status" value="1"/>
</dbReference>
<dbReference type="NCBIfam" id="TIGR01730">
    <property type="entry name" value="RND_mfp"/>
    <property type="match status" value="1"/>
</dbReference>
<evidence type="ECO:0000313" key="9">
    <source>
        <dbReference type="Proteomes" id="UP000184268"/>
    </source>
</evidence>
<dbReference type="STRING" id="299255.SAMN02745129_1256"/>
<evidence type="ECO:0000256" key="1">
    <source>
        <dbReference type="ARBA" id="ARBA00004519"/>
    </source>
</evidence>
<dbReference type="Gene3D" id="2.40.30.170">
    <property type="match status" value="1"/>
</dbReference>
<dbReference type="InterPro" id="IPR058624">
    <property type="entry name" value="MdtA-like_HH"/>
</dbReference>
<feature type="domain" description="Multidrug resistance protein MdtA-like alpha-helical hairpin" evidence="4">
    <location>
        <begin position="100"/>
        <end position="169"/>
    </location>
</feature>
<organism evidence="8 9">
    <name type="scientific">Ferrimonas marina</name>
    <dbReference type="NCBI Taxonomy" id="299255"/>
    <lineage>
        <taxon>Bacteria</taxon>
        <taxon>Pseudomonadati</taxon>
        <taxon>Pseudomonadota</taxon>
        <taxon>Gammaproteobacteria</taxon>
        <taxon>Alteromonadales</taxon>
        <taxon>Ferrimonadaceae</taxon>
        <taxon>Ferrimonas</taxon>
    </lineage>
</organism>
<dbReference type="InterPro" id="IPR006143">
    <property type="entry name" value="RND_pump_MFP"/>
</dbReference>
<feature type="coiled-coil region" evidence="3">
    <location>
        <begin position="100"/>
        <end position="165"/>
    </location>
</feature>
<dbReference type="InterPro" id="IPR058625">
    <property type="entry name" value="MdtA-like_BSH"/>
</dbReference>
<evidence type="ECO:0000259" key="6">
    <source>
        <dbReference type="Pfam" id="PF25944"/>
    </source>
</evidence>
<protein>
    <submittedName>
        <fullName evidence="8">Membrane fusion protein, multidrug efflux system</fullName>
    </submittedName>
</protein>
<evidence type="ECO:0000259" key="4">
    <source>
        <dbReference type="Pfam" id="PF25876"/>
    </source>
</evidence>
<evidence type="ECO:0000256" key="3">
    <source>
        <dbReference type="SAM" id="Coils"/>
    </source>
</evidence>
<dbReference type="OrthoDB" id="9800613at2"/>
<feature type="domain" description="Multidrug resistance protein MdtA-like C-terminal permuted SH3" evidence="7">
    <location>
        <begin position="300"/>
        <end position="361"/>
    </location>
</feature>